<evidence type="ECO:0000259" key="2">
    <source>
        <dbReference type="PROSITE" id="PS51459"/>
    </source>
</evidence>
<dbReference type="RefSeq" id="WP_170071150.1">
    <property type="nucleotide sequence ID" value="NZ_JABBCX010000001.1"/>
</dbReference>
<dbReference type="PANTHER" id="PTHR13504">
    <property type="entry name" value="FIDO DOMAIN-CONTAINING PROTEIN DDB_G0283145"/>
    <property type="match status" value="1"/>
</dbReference>
<dbReference type="EMBL" id="JABBCX010000001">
    <property type="protein sequence ID" value="NMF47391.1"/>
    <property type="molecule type" value="Genomic_DNA"/>
</dbReference>
<dbReference type="AlphaFoldDB" id="A0A7X9U4G9"/>
<comment type="caution">
    <text evidence="3">The sequence shown here is derived from an EMBL/GenBank/DDBJ whole genome shotgun (WGS) entry which is preliminary data.</text>
</comment>
<reference evidence="3 4" key="1">
    <citation type="submission" date="2020-04" db="EMBL/GenBank/DDBJ databases">
        <title>Genome Sequencing and Assembley of Pseudoalteromonas artica.</title>
        <authorList>
            <person name="Akerly B."/>
            <person name="Cook G."/>
        </authorList>
    </citation>
    <scope>NUCLEOTIDE SEQUENCE [LARGE SCALE GENOMIC DNA]</scope>
    <source>
        <strain evidence="3 4">NEC-BIFX-0059</strain>
    </source>
</reference>
<protein>
    <submittedName>
        <fullName evidence="3">Cell filamentation protein Fic</fullName>
    </submittedName>
</protein>
<dbReference type="PROSITE" id="PS51459">
    <property type="entry name" value="FIDO"/>
    <property type="match status" value="1"/>
</dbReference>
<evidence type="ECO:0000313" key="3">
    <source>
        <dbReference type="EMBL" id="NMF47391.1"/>
    </source>
</evidence>
<evidence type="ECO:0000313" key="4">
    <source>
        <dbReference type="Proteomes" id="UP000519126"/>
    </source>
</evidence>
<accession>A0A7X9U4G9</accession>
<evidence type="ECO:0000256" key="1">
    <source>
        <dbReference type="PIRSR" id="PIRSR640198-1"/>
    </source>
</evidence>
<dbReference type="SUPFAM" id="SSF140931">
    <property type="entry name" value="Fic-like"/>
    <property type="match status" value="1"/>
</dbReference>
<gene>
    <name evidence="3" type="ORF">HHL01_04250</name>
</gene>
<dbReference type="InterPro" id="IPR040198">
    <property type="entry name" value="Fido_containing"/>
</dbReference>
<feature type="domain" description="Fido" evidence="2">
    <location>
        <begin position="60"/>
        <end position="204"/>
    </location>
</feature>
<sequence length="204" mass="23704">MTKYETDSIEAQYQLGSEKLVLANKLAIVDAAEMDDVEAILLVKLYEKIFTTPEPEDDVFSFQNVANWHRQWLGNVYEWAGKIRSVDMGKGGFQFMSPLQIERHISVFEDEYLSRFNNLPEMTEEELVSFLAQSHIEFILIHPFREGNGRVSRLLMDFLCSKAGKGTLDYSLWDEHKDFYIKSIQAGVNRDYQHIEKLVRGIIK</sequence>
<dbReference type="InterPro" id="IPR036597">
    <property type="entry name" value="Fido-like_dom_sf"/>
</dbReference>
<proteinExistence type="predicted"/>
<feature type="active site" evidence="1">
    <location>
        <position position="142"/>
    </location>
</feature>
<dbReference type="Proteomes" id="UP000519126">
    <property type="component" value="Unassembled WGS sequence"/>
</dbReference>
<organism evidence="3 4">
    <name type="scientific">Pseudoalteromonas arctica</name>
    <dbReference type="NCBI Taxonomy" id="394751"/>
    <lineage>
        <taxon>Bacteria</taxon>
        <taxon>Pseudomonadati</taxon>
        <taxon>Pseudomonadota</taxon>
        <taxon>Gammaproteobacteria</taxon>
        <taxon>Alteromonadales</taxon>
        <taxon>Pseudoalteromonadaceae</taxon>
        <taxon>Pseudoalteromonas</taxon>
    </lineage>
</organism>
<dbReference type="PANTHER" id="PTHR13504:SF38">
    <property type="entry name" value="FIDO DOMAIN-CONTAINING PROTEIN"/>
    <property type="match status" value="1"/>
</dbReference>
<name>A0A7X9U4G9_9GAMM</name>
<dbReference type="Gene3D" id="1.10.3290.10">
    <property type="entry name" value="Fido-like domain"/>
    <property type="match status" value="1"/>
</dbReference>
<dbReference type="Pfam" id="PF02661">
    <property type="entry name" value="Fic"/>
    <property type="match status" value="1"/>
</dbReference>
<dbReference type="InterPro" id="IPR003812">
    <property type="entry name" value="Fido"/>
</dbReference>